<reference evidence="1 2" key="1">
    <citation type="submission" date="2020-08" db="EMBL/GenBank/DDBJ databases">
        <title>Functional genomics of gut bacteria from endangered species of beetles.</title>
        <authorList>
            <person name="Carlos-Shanley C."/>
        </authorList>
    </citation>
    <scope>NUCLEOTIDE SEQUENCE [LARGE SCALE GENOMIC DNA]</scope>
    <source>
        <strain evidence="1 2">S00198</strain>
    </source>
</reference>
<dbReference type="AlphaFoldDB" id="A0A7X0PBJ8"/>
<name>A0A7X0PBJ8_9BURK</name>
<dbReference type="EMBL" id="JACHLK010000002">
    <property type="protein sequence ID" value="MBB6558774.1"/>
    <property type="molecule type" value="Genomic_DNA"/>
</dbReference>
<gene>
    <name evidence="1" type="ORF">HNP48_001438</name>
</gene>
<evidence type="ECO:0000313" key="1">
    <source>
        <dbReference type="EMBL" id="MBB6558774.1"/>
    </source>
</evidence>
<evidence type="ECO:0000313" key="2">
    <source>
        <dbReference type="Proteomes" id="UP000575083"/>
    </source>
</evidence>
<accession>A0A7X0PBJ8</accession>
<protein>
    <submittedName>
        <fullName evidence="1">Uncharacterized protein</fullName>
    </submittedName>
</protein>
<dbReference type="Proteomes" id="UP000575083">
    <property type="component" value="Unassembled WGS sequence"/>
</dbReference>
<organism evidence="1 2">
    <name type="scientific">Acidovorax soli</name>
    <dbReference type="NCBI Taxonomy" id="592050"/>
    <lineage>
        <taxon>Bacteria</taxon>
        <taxon>Pseudomonadati</taxon>
        <taxon>Pseudomonadota</taxon>
        <taxon>Betaproteobacteria</taxon>
        <taxon>Burkholderiales</taxon>
        <taxon>Comamonadaceae</taxon>
        <taxon>Acidovorax</taxon>
    </lineage>
</organism>
<dbReference type="RefSeq" id="WP_184856198.1">
    <property type="nucleotide sequence ID" value="NZ_JACHLK010000002.1"/>
</dbReference>
<sequence>MAFELVRALAYTELDDHLHMARLLLLLTAVGGKNAKPVDGITKLAKLDFLLRYPTCLERALEAVGINSDTAIVQSFERTTIEAKMVRFRYGPWDPLYRRWLALLVAKRLVHMSAHGRTVILHTTDLGRVAAVALAQDVALGDLAQRARLISGAFGSHSGKALSLFFQQTFPEIETMKWGEPIGV</sequence>
<comment type="caution">
    <text evidence="1">The sequence shown here is derived from an EMBL/GenBank/DDBJ whole genome shotgun (WGS) entry which is preliminary data.</text>
</comment>
<proteinExistence type="predicted"/>
<keyword evidence="2" id="KW-1185">Reference proteome</keyword>